<dbReference type="OrthoDB" id="6003540at2"/>
<evidence type="ECO:0000313" key="7">
    <source>
        <dbReference type="Proteomes" id="UP000006764"/>
    </source>
</evidence>
<keyword evidence="4" id="KW-0804">Transcription</keyword>
<keyword evidence="7" id="KW-1185">Reference proteome</keyword>
<evidence type="ECO:0000256" key="4">
    <source>
        <dbReference type="ARBA" id="ARBA00023163"/>
    </source>
</evidence>
<dbReference type="GO" id="GO:0043565">
    <property type="term" value="F:sequence-specific DNA binding"/>
    <property type="evidence" value="ECO:0007669"/>
    <property type="project" value="InterPro"/>
</dbReference>
<reference evidence="6 7" key="1">
    <citation type="journal article" date="2012" name="J. Bacteriol.">
        <title>Genome sequence of an alkane-degrading bacterium, Alcanivorax pacificus type strain W11-5, isolated from deep sea sediment.</title>
        <authorList>
            <person name="Lai Q."/>
            <person name="Shao Z."/>
        </authorList>
    </citation>
    <scope>NUCLEOTIDE SEQUENCE [LARGE SCALE GENOMIC DNA]</scope>
    <source>
        <strain evidence="6 7">W11-5</strain>
    </source>
</reference>
<gene>
    <name evidence="6" type="ORF">S7S_00635</name>
</gene>
<evidence type="ECO:0000259" key="5">
    <source>
        <dbReference type="PROSITE" id="PS01124"/>
    </source>
</evidence>
<dbReference type="Pfam" id="PF14525">
    <property type="entry name" value="AraC_binding_2"/>
    <property type="match status" value="1"/>
</dbReference>
<dbReference type="AlphaFoldDB" id="A0A0B4XHM2"/>
<keyword evidence="2" id="KW-0238">DNA-binding</keyword>
<dbReference type="Proteomes" id="UP000006764">
    <property type="component" value="Chromosome"/>
</dbReference>
<dbReference type="InterPro" id="IPR050204">
    <property type="entry name" value="AraC_XylS_family_regulators"/>
</dbReference>
<proteinExistence type="predicted"/>
<organism evidence="6 7">
    <name type="scientific">Isoalcanivorax pacificus W11-5</name>
    <dbReference type="NCBI Taxonomy" id="391936"/>
    <lineage>
        <taxon>Bacteria</taxon>
        <taxon>Pseudomonadati</taxon>
        <taxon>Pseudomonadota</taxon>
        <taxon>Gammaproteobacteria</taxon>
        <taxon>Oceanospirillales</taxon>
        <taxon>Alcanivoracaceae</taxon>
        <taxon>Isoalcanivorax</taxon>
    </lineage>
</organism>
<protein>
    <submittedName>
        <fullName evidence="6">Helix-turn-helix domain-containing protein</fullName>
    </submittedName>
</protein>
<dbReference type="Pfam" id="PF12833">
    <property type="entry name" value="HTH_18"/>
    <property type="match status" value="1"/>
</dbReference>
<dbReference type="SMART" id="SM00342">
    <property type="entry name" value="HTH_ARAC"/>
    <property type="match status" value="1"/>
</dbReference>
<evidence type="ECO:0000256" key="1">
    <source>
        <dbReference type="ARBA" id="ARBA00023015"/>
    </source>
</evidence>
<dbReference type="InterPro" id="IPR018060">
    <property type="entry name" value="HTH_AraC"/>
</dbReference>
<accession>A0A0B4XHM2</accession>
<dbReference type="STRING" id="391936.S7S_00635"/>
<dbReference type="RefSeq" id="WP_008739158.1">
    <property type="nucleotide sequence ID" value="NZ_CP004387.1"/>
</dbReference>
<name>A0A0B4XHM2_9GAMM</name>
<dbReference type="PANTHER" id="PTHR46796:SF6">
    <property type="entry name" value="ARAC SUBFAMILY"/>
    <property type="match status" value="1"/>
</dbReference>
<evidence type="ECO:0000256" key="2">
    <source>
        <dbReference type="ARBA" id="ARBA00023125"/>
    </source>
</evidence>
<feature type="domain" description="HTH araC/xylS-type" evidence="5">
    <location>
        <begin position="214"/>
        <end position="314"/>
    </location>
</feature>
<dbReference type="SUPFAM" id="SSF51215">
    <property type="entry name" value="Regulatory protein AraC"/>
    <property type="match status" value="1"/>
</dbReference>
<dbReference type="PROSITE" id="PS01124">
    <property type="entry name" value="HTH_ARAC_FAMILY_2"/>
    <property type="match status" value="1"/>
</dbReference>
<dbReference type="Gene3D" id="1.10.10.60">
    <property type="entry name" value="Homeodomain-like"/>
    <property type="match status" value="1"/>
</dbReference>
<sequence>MLSVVADNTDQTLALPMNNGQAMAAYFSRHDALVGGAHAGVSVRERTLAGYGLLRARYGAGSCFEVSGRKDCHALCVVLSGVSNWHHRDQSLQLSAGDVVALNPADAFTISHCSPAEYLVFRMPSAYLEHKATEYGYHVPAPGVRFRTEKIATDDALRLYHLLSALHQEDGASVSGAQIIGPYASIIAHLAITRLPNNLRRFHMTRPALNPLIERVRRYVIEHRTEDIRVEALASLCRLSVKSVYNLFERELGISPSLYVRNLKLEFAHIALTENGRARNVTEVALEYGFRNLSRFASYYRECFGELPSQTLRRTGQQAFSG</sequence>
<dbReference type="InterPro" id="IPR018062">
    <property type="entry name" value="HTH_AraC-typ_CS"/>
</dbReference>
<dbReference type="PANTHER" id="PTHR46796">
    <property type="entry name" value="HTH-TYPE TRANSCRIPTIONAL ACTIVATOR RHAS-RELATED"/>
    <property type="match status" value="1"/>
</dbReference>
<dbReference type="InterPro" id="IPR035418">
    <property type="entry name" value="AraC-bd_2"/>
</dbReference>
<dbReference type="InterPro" id="IPR009057">
    <property type="entry name" value="Homeodomain-like_sf"/>
</dbReference>
<dbReference type="PROSITE" id="PS00041">
    <property type="entry name" value="HTH_ARAC_FAMILY_1"/>
    <property type="match status" value="1"/>
</dbReference>
<dbReference type="KEGG" id="apac:S7S_00635"/>
<keyword evidence="3" id="KW-0010">Activator</keyword>
<dbReference type="SUPFAM" id="SSF46689">
    <property type="entry name" value="Homeodomain-like"/>
    <property type="match status" value="2"/>
</dbReference>
<dbReference type="GO" id="GO:0003700">
    <property type="term" value="F:DNA-binding transcription factor activity"/>
    <property type="evidence" value="ECO:0007669"/>
    <property type="project" value="InterPro"/>
</dbReference>
<dbReference type="EMBL" id="CP004387">
    <property type="protein sequence ID" value="AJD46551.1"/>
    <property type="molecule type" value="Genomic_DNA"/>
</dbReference>
<dbReference type="InterPro" id="IPR037923">
    <property type="entry name" value="HTH-like"/>
</dbReference>
<evidence type="ECO:0000313" key="6">
    <source>
        <dbReference type="EMBL" id="AJD46551.1"/>
    </source>
</evidence>
<dbReference type="HOGENOM" id="CLU_047930_0_0_6"/>
<evidence type="ECO:0000256" key="3">
    <source>
        <dbReference type="ARBA" id="ARBA00023159"/>
    </source>
</evidence>
<keyword evidence="1" id="KW-0805">Transcription regulation</keyword>